<sequence length="93" mass="10739">MQGIIETDPKIILEFMAEENRFAHAQLTLQNLQSQPVAFKVSDLLMSLDQNYSSLNVLSKTQCWFYRGRSINDCGDIYNLCKTVQDKYSISIR</sequence>
<evidence type="ECO:0000313" key="1">
    <source>
        <dbReference type="EMBL" id="CAK68243.1"/>
    </source>
</evidence>
<dbReference type="InParanoid" id="A0CBS6"/>
<name>A0CBS6_PARTE</name>
<dbReference type="SUPFAM" id="SSF49354">
    <property type="entry name" value="PapD-like"/>
    <property type="match status" value="1"/>
</dbReference>
<dbReference type="Proteomes" id="UP000000600">
    <property type="component" value="Unassembled WGS sequence"/>
</dbReference>
<gene>
    <name evidence="1" type="ORF">GSPATT00037026001</name>
</gene>
<dbReference type="AlphaFoldDB" id="A0CBS6"/>
<dbReference type="InterPro" id="IPR008962">
    <property type="entry name" value="PapD-like_sf"/>
</dbReference>
<evidence type="ECO:0000313" key="2">
    <source>
        <dbReference type="Proteomes" id="UP000000600"/>
    </source>
</evidence>
<evidence type="ECO:0008006" key="3">
    <source>
        <dbReference type="Google" id="ProtNLM"/>
    </source>
</evidence>
<dbReference type="RefSeq" id="XP_001435640.1">
    <property type="nucleotide sequence ID" value="XM_001435603.1"/>
</dbReference>
<organism evidence="1 2">
    <name type="scientific">Paramecium tetraurelia</name>
    <dbReference type="NCBI Taxonomy" id="5888"/>
    <lineage>
        <taxon>Eukaryota</taxon>
        <taxon>Sar</taxon>
        <taxon>Alveolata</taxon>
        <taxon>Ciliophora</taxon>
        <taxon>Intramacronucleata</taxon>
        <taxon>Oligohymenophorea</taxon>
        <taxon>Peniculida</taxon>
        <taxon>Parameciidae</taxon>
        <taxon>Paramecium</taxon>
    </lineage>
</organism>
<dbReference type="HOGENOM" id="CLU_2404263_0_0_1"/>
<reference evidence="1 2" key="1">
    <citation type="journal article" date="2006" name="Nature">
        <title>Global trends of whole-genome duplications revealed by the ciliate Paramecium tetraurelia.</title>
        <authorList>
            <consortium name="Genoscope"/>
            <person name="Aury J.-M."/>
            <person name="Jaillon O."/>
            <person name="Duret L."/>
            <person name="Noel B."/>
            <person name="Jubin C."/>
            <person name="Porcel B.M."/>
            <person name="Segurens B."/>
            <person name="Daubin V."/>
            <person name="Anthouard V."/>
            <person name="Aiach N."/>
            <person name="Arnaiz O."/>
            <person name="Billaut A."/>
            <person name="Beisson J."/>
            <person name="Blanc I."/>
            <person name="Bouhouche K."/>
            <person name="Camara F."/>
            <person name="Duharcourt S."/>
            <person name="Guigo R."/>
            <person name="Gogendeau D."/>
            <person name="Katinka M."/>
            <person name="Keller A.-M."/>
            <person name="Kissmehl R."/>
            <person name="Klotz C."/>
            <person name="Koll F."/>
            <person name="Le Moue A."/>
            <person name="Lepere C."/>
            <person name="Malinsky S."/>
            <person name="Nowacki M."/>
            <person name="Nowak J.K."/>
            <person name="Plattner H."/>
            <person name="Poulain J."/>
            <person name="Ruiz F."/>
            <person name="Serrano V."/>
            <person name="Zagulski M."/>
            <person name="Dessen P."/>
            <person name="Betermier M."/>
            <person name="Weissenbach J."/>
            <person name="Scarpelli C."/>
            <person name="Schachter V."/>
            <person name="Sperling L."/>
            <person name="Meyer E."/>
            <person name="Cohen J."/>
            <person name="Wincker P."/>
        </authorList>
    </citation>
    <scope>NUCLEOTIDE SEQUENCE [LARGE SCALE GENOMIC DNA]</scope>
    <source>
        <strain evidence="1 2">Stock d4-2</strain>
    </source>
</reference>
<dbReference type="EMBL" id="CT868058">
    <property type="protein sequence ID" value="CAK68243.1"/>
    <property type="molecule type" value="Genomic_DNA"/>
</dbReference>
<dbReference type="KEGG" id="ptm:GSPATT00037026001"/>
<proteinExistence type="predicted"/>
<protein>
    <recommendedName>
        <fullName evidence="3">CTLH domain-containing protein</fullName>
    </recommendedName>
</protein>
<accession>A0CBS6</accession>
<dbReference type="OrthoDB" id="264603at2759"/>
<keyword evidence="2" id="KW-1185">Reference proteome</keyword>
<dbReference type="GeneID" id="5021425"/>